<proteinExistence type="predicted"/>
<gene>
    <name evidence="2" type="ORF">GCM10011583_73100</name>
</gene>
<evidence type="ECO:0000313" key="3">
    <source>
        <dbReference type="Proteomes" id="UP000660265"/>
    </source>
</evidence>
<comment type="caution">
    <text evidence="2">The sequence shown here is derived from an EMBL/GenBank/DDBJ whole genome shotgun (WGS) entry which is preliminary data.</text>
</comment>
<evidence type="ECO:0000256" key="1">
    <source>
        <dbReference type="SAM" id="MobiDB-lite"/>
    </source>
</evidence>
<feature type="compositionally biased region" description="Basic and acidic residues" evidence="1">
    <location>
        <begin position="56"/>
        <end position="71"/>
    </location>
</feature>
<name>A0ABQ2F061_9ACTN</name>
<dbReference type="Proteomes" id="UP000660265">
    <property type="component" value="Unassembled WGS sequence"/>
</dbReference>
<reference evidence="3" key="1">
    <citation type="journal article" date="2019" name="Int. J. Syst. Evol. Microbiol.">
        <title>The Global Catalogue of Microorganisms (GCM) 10K type strain sequencing project: providing services to taxonomists for standard genome sequencing and annotation.</title>
        <authorList>
            <consortium name="The Broad Institute Genomics Platform"/>
            <consortium name="The Broad Institute Genome Sequencing Center for Infectious Disease"/>
            <person name="Wu L."/>
            <person name="Ma J."/>
        </authorList>
    </citation>
    <scope>NUCLEOTIDE SEQUENCE [LARGE SCALE GENOMIC DNA]</scope>
    <source>
        <strain evidence="3">CGMCC 4.7275</strain>
    </source>
</reference>
<dbReference type="RefSeq" id="WP_189111885.1">
    <property type="nucleotide sequence ID" value="NZ_BMMV01000042.1"/>
</dbReference>
<evidence type="ECO:0008006" key="4">
    <source>
        <dbReference type="Google" id="ProtNLM"/>
    </source>
</evidence>
<organism evidence="2 3">
    <name type="scientific">Streptomyces camponoticapitis</name>
    <dbReference type="NCBI Taxonomy" id="1616125"/>
    <lineage>
        <taxon>Bacteria</taxon>
        <taxon>Bacillati</taxon>
        <taxon>Actinomycetota</taxon>
        <taxon>Actinomycetes</taxon>
        <taxon>Kitasatosporales</taxon>
        <taxon>Streptomycetaceae</taxon>
        <taxon>Streptomyces</taxon>
    </lineage>
</organism>
<sequence>MHLITYLDFLQTAEQTLGHSYQLVSDGHVPDADVHWTTARFGGQCTEHAAALEPIRSRSETPNEPAPERLHAPGLTTTRTGPAGLLRDLQDLYQLATLIDITWELIGQAGQAVRDRDLLRVVEDCASETSAQLAWLRMRMKAVAPQTLIVAS</sequence>
<protein>
    <recommendedName>
        <fullName evidence="4">Ferritin/DPS protein domain-containing protein</fullName>
    </recommendedName>
</protein>
<feature type="region of interest" description="Disordered" evidence="1">
    <location>
        <begin position="56"/>
        <end position="77"/>
    </location>
</feature>
<dbReference type="EMBL" id="BMMV01000042">
    <property type="protein sequence ID" value="GGK30677.1"/>
    <property type="molecule type" value="Genomic_DNA"/>
</dbReference>
<accession>A0ABQ2F061</accession>
<evidence type="ECO:0000313" key="2">
    <source>
        <dbReference type="EMBL" id="GGK30677.1"/>
    </source>
</evidence>
<keyword evidence="3" id="KW-1185">Reference proteome</keyword>